<keyword evidence="3" id="KW-1185">Reference proteome</keyword>
<dbReference type="PANTHER" id="PTHR46306:SF1">
    <property type="entry name" value="BTB_POZ DOMAIN-CONTAINING PROTEIN 9"/>
    <property type="match status" value="1"/>
</dbReference>
<comment type="caution">
    <text evidence="2">The sequence shown here is derived from an EMBL/GenBank/DDBJ whole genome shotgun (WGS) entry which is preliminary data.</text>
</comment>
<dbReference type="Proteomes" id="UP000266673">
    <property type="component" value="Unassembled WGS sequence"/>
</dbReference>
<dbReference type="GO" id="GO:0005737">
    <property type="term" value="C:cytoplasm"/>
    <property type="evidence" value="ECO:0007669"/>
    <property type="project" value="TreeGrafter"/>
</dbReference>
<dbReference type="Gene3D" id="3.30.710.10">
    <property type="entry name" value="Potassium Channel Kv1.1, Chain A"/>
    <property type="match status" value="1"/>
</dbReference>
<dbReference type="InterPro" id="IPR011333">
    <property type="entry name" value="SKP1/BTB/POZ_sf"/>
</dbReference>
<dbReference type="Pfam" id="PF00651">
    <property type="entry name" value="BTB"/>
    <property type="match status" value="1"/>
</dbReference>
<name>A0A397W3M0_9GLOM</name>
<dbReference type="InterPro" id="IPR011705">
    <property type="entry name" value="BACK"/>
</dbReference>
<evidence type="ECO:0000313" key="3">
    <source>
        <dbReference type="Proteomes" id="UP000266673"/>
    </source>
</evidence>
<dbReference type="SMART" id="SM00225">
    <property type="entry name" value="BTB"/>
    <property type="match status" value="1"/>
</dbReference>
<dbReference type="InterPro" id="IPR000210">
    <property type="entry name" value="BTB/POZ_dom"/>
</dbReference>
<feature type="domain" description="BTB" evidence="1">
    <location>
        <begin position="23"/>
        <end position="93"/>
    </location>
</feature>
<dbReference type="Gene3D" id="1.25.40.420">
    <property type="match status" value="1"/>
</dbReference>
<organism evidence="2 3">
    <name type="scientific">Gigaspora rosea</name>
    <dbReference type="NCBI Taxonomy" id="44941"/>
    <lineage>
        <taxon>Eukaryota</taxon>
        <taxon>Fungi</taxon>
        <taxon>Fungi incertae sedis</taxon>
        <taxon>Mucoromycota</taxon>
        <taxon>Glomeromycotina</taxon>
        <taxon>Glomeromycetes</taxon>
        <taxon>Diversisporales</taxon>
        <taxon>Gigasporaceae</taxon>
        <taxon>Gigaspora</taxon>
    </lineage>
</organism>
<feature type="non-terminal residue" evidence="2">
    <location>
        <position position="1"/>
    </location>
</feature>
<dbReference type="AlphaFoldDB" id="A0A397W3M0"/>
<accession>A0A397W3M0</accession>
<dbReference type="PANTHER" id="PTHR46306">
    <property type="entry name" value="BTB/POZ DOMAIN-CONTAINING PROTEIN 9"/>
    <property type="match status" value="1"/>
</dbReference>
<dbReference type="SUPFAM" id="SSF54695">
    <property type="entry name" value="POZ domain"/>
    <property type="match status" value="1"/>
</dbReference>
<dbReference type="EMBL" id="QKWP01000084">
    <property type="protein sequence ID" value="RIB27899.1"/>
    <property type="molecule type" value="Genomic_DNA"/>
</dbReference>
<protein>
    <submittedName>
        <fullName evidence="2">BTB/POZ protein</fullName>
    </submittedName>
</protein>
<dbReference type="InterPro" id="IPR052407">
    <property type="entry name" value="BTB_POZ_domain_cont_9"/>
</dbReference>
<evidence type="ECO:0000313" key="2">
    <source>
        <dbReference type="EMBL" id="RIB27899.1"/>
    </source>
</evidence>
<dbReference type="PROSITE" id="PS50097">
    <property type="entry name" value="BTB"/>
    <property type="match status" value="1"/>
</dbReference>
<dbReference type="OrthoDB" id="2372300at2759"/>
<evidence type="ECO:0000259" key="1">
    <source>
        <dbReference type="PROSITE" id="PS50097"/>
    </source>
</evidence>
<gene>
    <name evidence="2" type="ORF">C2G38_1662977</name>
</gene>
<dbReference type="Pfam" id="PF07707">
    <property type="entry name" value="BACK"/>
    <property type="match status" value="1"/>
</dbReference>
<sequence length="336" mass="39246">MTSEFFKKLSQDFTQLLESEYGHDVTFEVEQSSTSLFKAHSVVLYQRSSYFRQKLANANKKNNVIEIKLPNVSAEIFNVIIRYIYSGVISLENFEASAIFDLLLIINEFMFPELVDHFQHILIDNNATWLRLNFSRVYQISFQNENFLDLQKFCNDIITKHPRMIFDSDDFNNLQENALISLLKNDYLQMYESEIWDKIILWGKTKTPNLPPNLKEWTDDNFKSLKTTLQNCLPHIRYFQISGEDVIKKIKPYRNILEENTWDDMISKLVAPNLPITSLILPPRKKTTLQIPLGKEIFNVCFNDDGDVSFNDGGENSLGSRTIRKARKGRSRDDML</sequence>
<proteinExistence type="predicted"/>
<reference evidence="2 3" key="1">
    <citation type="submission" date="2018-06" db="EMBL/GenBank/DDBJ databases">
        <title>Comparative genomics reveals the genomic features of Rhizophagus irregularis, R. cerebriforme, R. diaphanum and Gigaspora rosea, and their symbiotic lifestyle signature.</title>
        <authorList>
            <person name="Morin E."/>
            <person name="San Clemente H."/>
            <person name="Chen E.C.H."/>
            <person name="De La Providencia I."/>
            <person name="Hainaut M."/>
            <person name="Kuo A."/>
            <person name="Kohler A."/>
            <person name="Murat C."/>
            <person name="Tang N."/>
            <person name="Roy S."/>
            <person name="Loubradou J."/>
            <person name="Henrissat B."/>
            <person name="Grigoriev I.V."/>
            <person name="Corradi N."/>
            <person name="Roux C."/>
            <person name="Martin F.M."/>
        </authorList>
    </citation>
    <scope>NUCLEOTIDE SEQUENCE [LARGE SCALE GENOMIC DNA]</scope>
    <source>
        <strain evidence="2 3">DAOM 194757</strain>
    </source>
</reference>